<reference evidence="3 4" key="1">
    <citation type="journal article" date="2018" name="Nat. Genet.">
        <title>The Rosa genome provides new insights in the design of modern roses.</title>
        <authorList>
            <person name="Bendahmane M."/>
        </authorList>
    </citation>
    <scope>NUCLEOTIDE SEQUENCE [LARGE SCALE GENOMIC DNA]</scope>
    <source>
        <strain evidence="4">cv. Old Blush</strain>
    </source>
</reference>
<keyword evidence="4" id="KW-1185">Reference proteome</keyword>
<comment type="caution">
    <text evidence="3">The sequence shown here is derived from an EMBL/GenBank/DDBJ whole genome shotgun (WGS) entry which is preliminary data.</text>
</comment>
<evidence type="ECO:0000313" key="4">
    <source>
        <dbReference type="Proteomes" id="UP000238479"/>
    </source>
</evidence>
<dbReference type="EMBL" id="PDCK01000042">
    <property type="protein sequence ID" value="PRQ36442.1"/>
    <property type="molecule type" value="Genomic_DNA"/>
</dbReference>
<dbReference type="Pfam" id="PF23598">
    <property type="entry name" value="LRR_14"/>
    <property type="match status" value="1"/>
</dbReference>
<organism evidence="3 4">
    <name type="scientific">Rosa chinensis</name>
    <name type="common">China rose</name>
    <dbReference type="NCBI Taxonomy" id="74649"/>
    <lineage>
        <taxon>Eukaryota</taxon>
        <taxon>Viridiplantae</taxon>
        <taxon>Streptophyta</taxon>
        <taxon>Embryophyta</taxon>
        <taxon>Tracheophyta</taxon>
        <taxon>Spermatophyta</taxon>
        <taxon>Magnoliopsida</taxon>
        <taxon>eudicotyledons</taxon>
        <taxon>Gunneridae</taxon>
        <taxon>Pentapetalae</taxon>
        <taxon>rosids</taxon>
        <taxon>fabids</taxon>
        <taxon>Rosales</taxon>
        <taxon>Rosaceae</taxon>
        <taxon>Rosoideae</taxon>
        <taxon>Rosoideae incertae sedis</taxon>
        <taxon>Rosa</taxon>
    </lineage>
</organism>
<dbReference type="InterPro" id="IPR055414">
    <property type="entry name" value="LRR_R13L4/SHOC2-like"/>
</dbReference>
<keyword evidence="1" id="KW-0677">Repeat</keyword>
<dbReference type="Gramene" id="PRQ36442">
    <property type="protein sequence ID" value="PRQ36442"/>
    <property type="gene ID" value="RchiOBHm_Chr4g0391601"/>
</dbReference>
<dbReference type="STRING" id="74649.A0A2P6QQI7"/>
<dbReference type="SUPFAM" id="SSF52058">
    <property type="entry name" value="L domain-like"/>
    <property type="match status" value="1"/>
</dbReference>
<feature type="domain" description="Disease resistance R13L4/SHOC-2-like LRR" evidence="2">
    <location>
        <begin position="8"/>
        <end position="101"/>
    </location>
</feature>
<sequence length="169" mass="19829">MPCFRLLEIRELINLRVLRIHVSSTTVIADNELDVLSQLRRLNVLGIDAEDCRNNNVLEMIERVTPPPSHQELYLRNYKKETLPSWVNPGQISRLQYLCIENGDLVKLSSGQTTWNLEGLCLKYLMRLEVDWKDLEKDMPVLHYMEVSHCYKLKDFPCSVMEPGVWRKN</sequence>
<name>A0A2P6QQI7_ROSCH</name>
<dbReference type="InterPro" id="IPR032675">
    <property type="entry name" value="LRR_dom_sf"/>
</dbReference>
<evidence type="ECO:0000259" key="2">
    <source>
        <dbReference type="Pfam" id="PF23598"/>
    </source>
</evidence>
<evidence type="ECO:0000256" key="1">
    <source>
        <dbReference type="ARBA" id="ARBA00022737"/>
    </source>
</evidence>
<proteinExistence type="predicted"/>
<dbReference type="Proteomes" id="UP000238479">
    <property type="component" value="Chromosome 4"/>
</dbReference>
<dbReference type="AlphaFoldDB" id="A0A2P6QQI7"/>
<evidence type="ECO:0000313" key="3">
    <source>
        <dbReference type="EMBL" id="PRQ36442.1"/>
    </source>
</evidence>
<dbReference type="OMA" id="QIFACAS"/>
<protein>
    <submittedName>
        <fullName evidence="3">Putative leucine-rich repeat domain, L domain-containing protein</fullName>
    </submittedName>
</protein>
<dbReference type="Gene3D" id="3.80.10.10">
    <property type="entry name" value="Ribonuclease Inhibitor"/>
    <property type="match status" value="1"/>
</dbReference>
<accession>A0A2P6QQI7</accession>
<gene>
    <name evidence="3" type="ORF">RchiOBHm_Chr4g0391601</name>
</gene>